<name>A0A0F9QDS6_9ZZZZ</name>
<reference evidence="1" key="1">
    <citation type="journal article" date="2015" name="Nature">
        <title>Complex archaea that bridge the gap between prokaryotes and eukaryotes.</title>
        <authorList>
            <person name="Spang A."/>
            <person name="Saw J.H."/>
            <person name="Jorgensen S.L."/>
            <person name="Zaremba-Niedzwiedzka K."/>
            <person name="Martijn J."/>
            <person name="Lind A.E."/>
            <person name="van Eijk R."/>
            <person name="Schleper C."/>
            <person name="Guy L."/>
            <person name="Ettema T.J."/>
        </authorList>
    </citation>
    <scope>NUCLEOTIDE SEQUENCE</scope>
</reference>
<dbReference type="EMBL" id="LAZR01005039">
    <property type="protein sequence ID" value="KKN03378.1"/>
    <property type="molecule type" value="Genomic_DNA"/>
</dbReference>
<proteinExistence type="predicted"/>
<protein>
    <submittedName>
        <fullName evidence="1">Uncharacterized protein</fullName>
    </submittedName>
</protein>
<dbReference type="AlphaFoldDB" id="A0A0F9QDS6"/>
<gene>
    <name evidence="1" type="ORF">LCGC14_1108260</name>
</gene>
<organism evidence="1">
    <name type="scientific">marine sediment metagenome</name>
    <dbReference type="NCBI Taxonomy" id="412755"/>
    <lineage>
        <taxon>unclassified sequences</taxon>
        <taxon>metagenomes</taxon>
        <taxon>ecological metagenomes</taxon>
    </lineage>
</organism>
<accession>A0A0F9QDS6</accession>
<comment type="caution">
    <text evidence="1">The sequence shown here is derived from an EMBL/GenBank/DDBJ whole genome shotgun (WGS) entry which is preliminary data.</text>
</comment>
<sequence length="59" mass="6769">MEDRCVYCIKRGRCPVGAEPQNVIMDRACTALAVNCRQGKTPDEPMDWIRAWIKTEDRA</sequence>
<evidence type="ECO:0000313" key="1">
    <source>
        <dbReference type="EMBL" id="KKN03378.1"/>
    </source>
</evidence>